<dbReference type="AlphaFoldDB" id="A0A1Z3HKB6"/>
<evidence type="ECO:0000313" key="2">
    <source>
        <dbReference type="Proteomes" id="UP000191901"/>
    </source>
</evidence>
<dbReference type="GO" id="GO:0004038">
    <property type="term" value="F:allantoinase activity"/>
    <property type="evidence" value="ECO:0007669"/>
    <property type="project" value="TreeGrafter"/>
</dbReference>
<proteinExistence type="predicted"/>
<sequence length="267" mass="28750">MRRLLEYGQFLGKPLALWPCDRTLRADGVVRDGTAARSYGLVGQPACVETSALAALLECVADLELPLHLMRVSTGRSVALIRQAKAEGVPITASTTWHHLVCNSDALGSYDPSLRLEPPLGTPADQAALIAGVQQGTIDAVAIDHTPYTYEEKTVAFSAAPAGAIGLELALPLLWHSLVETGHWSALTLWRCLSTAPAQCWGQPPATLQRDHAAEMVLFDPQASWTVTAHTLKSAATNTVWLGQTIRGQVQRLWVPEALISTTYAEI</sequence>
<dbReference type="InterPro" id="IPR050138">
    <property type="entry name" value="DHOase/Allantoinase_Hydrolase"/>
</dbReference>
<dbReference type="Gene3D" id="2.30.40.10">
    <property type="entry name" value="Urease, subunit C, domain 1"/>
    <property type="match status" value="1"/>
</dbReference>
<reference evidence="1 2" key="1">
    <citation type="journal article" date="2016" name="Biochim. Biophys. Acta">
        <title>Characterization of red-shifted phycobilisomes isolated from the chlorophyll f-containing cyanobacterium Halomicronema hongdechloris.</title>
        <authorList>
            <person name="Li Y."/>
            <person name="Lin Y."/>
            <person name="Garvey C.J."/>
            <person name="Birch D."/>
            <person name="Corkery R.W."/>
            <person name="Loughlin P.C."/>
            <person name="Scheer H."/>
            <person name="Willows R.D."/>
            <person name="Chen M."/>
        </authorList>
    </citation>
    <scope>NUCLEOTIDE SEQUENCE [LARGE SCALE GENOMIC DNA]</scope>
    <source>
        <strain evidence="1 2">C2206</strain>
    </source>
</reference>
<dbReference type="SUPFAM" id="SSF51556">
    <property type="entry name" value="Metallo-dependent hydrolases"/>
    <property type="match status" value="1"/>
</dbReference>
<dbReference type="GO" id="GO:0005737">
    <property type="term" value="C:cytoplasm"/>
    <property type="evidence" value="ECO:0007669"/>
    <property type="project" value="TreeGrafter"/>
</dbReference>
<dbReference type="Proteomes" id="UP000191901">
    <property type="component" value="Chromosome"/>
</dbReference>
<dbReference type="SUPFAM" id="SSF51338">
    <property type="entry name" value="Composite domain of metallo-dependent hydrolases"/>
    <property type="match status" value="1"/>
</dbReference>
<evidence type="ECO:0000313" key="1">
    <source>
        <dbReference type="EMBL" id="ASC70762.1"/>
    </source>
</evidence>
<dbReference type="PANTHER" id="PTHR43668:SF2">
    <property type="entry name" value="ALLANTOINASE"/>
    <property type="match status" value="1"/>
</dbReference>
<gene>
    <name evidence="1" type="primary">pyrC'</name>
    <name evidence="1" type="ORF">XM38_017080</name>
</gene>
<dbReference type="KEGG" id="hhg:XM38_017080"/>
<dbReference type="InterPro" id="IPR011059">
    <property type="entry name" value="Metal-dep_hydrolase_composite"/>
</dbReference>
<dbReference type="GO" id="GO:0006145">
    <property type="term" value="P:purine nucleobase catabolic process"/>
    <property type="evidence" value="ECO:0007669"/>
    <property type="project" value="TreeGrafter"/>
</dbReference>
<dbReference type="PANTHER" id="PTHR43668">
    <property type="entry name" value="ALLANTOINASE"/>
    <property type="match status" value="1"/>
</dbReference>
<keyword evidence="2" id="KW-1185">Reference proteome</keyword>
<dbReference type="Gene3D" id="3.20.20.140">
    <property type="entry name" value="Metal-dependent hydrolases"/>
    <property type="match status" value="1"/>
</dbReference>
<accession>A0A1Z3HKB6</accession>
<dbReference type="EMBL" id="CP021983">
    <property type="protein sequence ID" value="ASC70762.1"/>
    <property type="molecule type" value="Genomic_DNA"/>
</dbReference>
<name>A0A1Z3HKB6_9CYAN</name>
<dbReference type="InterPro" id="IPR032466">
    <property type="entry name" value="Metal_Hydrolase"/>
</dbReference>
<protein>
    <submittedName>
        <fullName evidence="1">Dihydroorotase-like protein</fullName>
    </submittedName>
</protein>
<organism evidence="1 2">
    <name type="scientific">Halomicronema hongdechloris C2206</name>
    <dbReference type="NCBI Taxonomy" id="1641165"/>
    <lineage>
        <taxon>Bacteria</taxon>
        <taxon>Bacillati</taxon>
        <taxon>Cyanobacteriota</taxon>
        <taxon>Cyanophyceae</taxon>
        <taxon>Nodosilineales</taxon>
        <taxon>Nodosilineaceae</taxon>
        <taxon>Halomicronema</taxon>
    </lineage>
</organism>